<dbReference type="InterPro" id="IPR050822">
    <property type="entry name" value="Cerebellin_Synaptic_Org"/>
</dbReference>
<sequence length="263" mass="29621">MPILIYAICPLFGFCTRRGLFGEASESLLQFLLKRTQEQDSKIAALEAKMMKDHSELSDRISFLESKVRNSESARRKIANLYLLLMENRQKTESKKVNLVEEENQNVATDDVRSLKSVQRRILSGRGLFVAFYALMSRSEPTPGQHHTMVFDTEVTNVGSAYNKHDGVFTAPTNGIYVFNWNLYSSYHGDVVSELMVNSNSKGGRRSDSTTVNEDHSSSGCVVVALNHGDIVFIRTHLTSQQNGQIISKPGTYEYSFSGWLLY</sequence>
<proteinExistence type="predicted"/>
<dbReference type="Pfam" id="PF00386">
    <property type="entry name" value="C1q"/>
    <property type="match status" value="1"/>
</dbReference>
<keyword evidence="2" id="KW-0964">Secreted</keyword>
<keyword evidence="5" id="KW-1185">Reference proteome</keyword>
<comment type="subcellular location">
    <subcellularLocation>
        <location evidence="1">Secreted</location>
    </subcellularLocation>
</comment>
<dbReference type="InterPro" id="IPR008983">
    <property type="entry name" value="Tumour_necrosis_fac-like_dom"/>
</dbReference>
<dbReference type="Gene3D" id="2.60.120.40">
    <property type="match status" value="1"/>
</dbReference>
<dbReference type="AlphaFoldDB" id="A0A8B8E633"/>
<evidence type="ECO:0000259" key="4">
    <source>
        <dbReference type="PROSITE" id="PS50871"/>
    </source>
</evidence>
<evidence type="ECO:0000313" key="5">
    <source>
        <dbReference type="Proteomes" id="UP000694844"/>
    </source>
</evidence>
<evidence type="ECO:0000256" key="2">
    <source>
        <dbReference type="ARBA" id="ARBA00022525"/>
    </source>
</evidence>
<dbReference type="RefSeq" id="XP_022336067.1">
    <property type="nucleotide sequence ID" value="XM_022480359.1"/>
</dbReference>
<reference evidence="6" key="1">
    <citation type="submission" date="2025-08" db="UniProtKB">
        <authorList>
            <consortium name="RefSeq"/>
        </authorList>
    </citation>
    <scope>IDENTIFICATION</scope>
    <source>
        <tissue evidence="6">Whole sample</tissue>
    </source>
</reference>
<evidence type="ECO:0000313" key="6">
    <source>
        <dbReference type="RefSeq" id="XP_022336067.1"/>
    </source>
</evidence>
<dbReference type="PANTHER" id="PTHR22923:SF116">
    <property type="entry name" value="C1Q DOMAIN-CONTAINING PROTEIN"/>
    <property type="match status" value="1"/>
</dbReference>
<dbReference type="Proteomes" id="UP000694844">
    <property type="component" value="Chromosome 5"/>
</dbReference>
<dbReference type="OrthoDB" id="6153471at2759"/>
<accession>A0A8B8E633</accession>
<dbReference type="KEGG" id="cvn:111132536"/>
<dbReference type="PANTHER" id="PTHR22923">
    <property type="entry name" value="CEREBELLIN-RELATED"/>
    <property type="match status" value="1"/>
</dbReference>
<gene>
    <name evidence="6" type="primary">LOC111132536</name>
</gene>
<dbReference type="SMART" id="SM00110">
    <property type="entry name" value="C1Q"/>
    <property type="match status" value="1"/>
</dbReference>
<dbReference type="PROSITE" id="PS50871">
    <property type="entry name" value="C1Q"/>
    <property type="match status" value="1"/>
</dbReference>
<dbReference type="PRINTS" id="PR00007">
    <property type="entry name" value="COMPLEMNTC1Q"/>
</dbReference>
<dbReference type="GO" id="GO:0005576">
    <property type="term" value="C:extracellular region"/>
    <property type="evidence" value="ECO:0007669"/>
    <property type="project" value="UniProtKB-SubCell"/>
</dbReference>
<name>A0A8B8E633_CRAVI</name>
<evidence type="ECO:0000256" key="1">
    <source>
        <dbReference type="ARBA" id="ARBA00004613"/>
    </source>
</evidence>
<keyword evidence="3" id="KW-0732">Signal</keyword>
<protein>
    <submittedName>
        <fullName evidence="6">Cerebellin-4-like</fullName>
    </submittedName>
</protein>
<dbReference type="SUPFAM" id="SSF49842">
    <property type="entry name" value="TNF-like"/>
    <property type="match status" value="1"/>
</dbReference>
<evidence type="ECO:0000256" key="3">
    <source>
        <dbReference type="ARBA" id="ARBA00022729"/>
    </source>
</evidence>
<organism evidence="5 6">
    <name type="scientific">Crassostrea virginica</name>
    <name type="common">Eastern oyster</name>
    <dbReference type="NCBI Taxonomy" id="6565"/>
    <lineage>
        <taxon>Eukaryota</taxon>
        <taxon>Metazoa</taxon>
        <taxon>Spiralia</taxon>
        <taxon>Lophotrochozoa</taxon>
        <taxon>Mollusca</taxon>
        <taxon>Bivalvia</taxon>
        <taxon>Autobranchia</taxon>
        <taxon>Pteriomorphia</taxon>
        <taxon>Ostreida</taxon>
        <taxon>Ostreoidea</taxon>
        <taxon>Ostreidae</taxon>
        <taxon>Crassostrea</taxon>
    </lineage>
</organism>
<feature type="domain" description="C1q" evidence="4">
    <location>
        <begin position="125"/>
        <end position="263"/>
    </location>
</feature>
<dbReference type="GeneID" id="111132536"/>
<dbReference type="InterPro" id="IPR001073">
    <property type="entry name" value="C1q_dom"/>
</dbReference>